<feature type="non-terminal residue" evidence="1">
    <location>
        <position position="30"/>
    </location>
</feature>
<dbReference type="AlphaFoldDB" id="A0A6V8NQ45"/>
<dbReference type="EMBL" id="BLRV01000422">
    <property type="protein sequence ID" value="GFP22438.1"/>
    <property type="molecule type" value="Genomic_DNA"/>
</dbReference>
<name>A0A6V8NQ45_9ACTN</name>
<dbReference type="Proteomes" id="UP000580051">
    <property type="component" value="Unassembled WGS sequence"/>
</dbReference>
<comment type="caution">
    <text evidence="1">The sequence shown here is derived from an EMBL/GenBank/DDBJ whole genome shotgun (WGS) entry which is preliminary data.</text>
</comment>
<protein>
    <submittedName>
        <fullName evidence="1">Uncharacterized protein</fullName>
    </submittedName>
</protein>
<gene>
    <name evidence="1" type="ORF">HKBW3S06_01666</name>
</gene>
<sequence length="30" mass="3265">MIQCVFLAFGGKGRTLITFVPNYSMASKIA</sequence>
<evidence type="ECO:0000313" key="1">
    <source>
        <dbReference type="EMBL" id="GFP22438.1"/>
    </source>
</evidence>
<reference evidence="1 2" key="1">
    <citation type="journal article" date="2020" name="Front. Microbiol.">
        <title>Single-cell genomics of novel Actinobacteria with the Wood-Ljungdahl pathway discovered in a serpentinizing system.</title>
        <authorList>
            <person name="Merino N."/>
            <person name="Kawai M."/>
            <person name="Boyd E.S."/>
            <person name="Colman D.R."/>
            <person name="McGlynn S.E."/>
            <person name="Nealson K.H."/>
            <person name="Kurokawa K."/>
            <person name="Hongoh Y."/>
        </authorList>
    </citation>
    <scope>NUCLEOTIDE SEQUENCE [LARGE SCALE GENOMIC DNA]</scope>
    <source>
        <strain evidence="1 2">S06</strain>
    </source>
</reference>
<organism evidence="1 2">
    <name type="scientific">Candidatus Hakubella thermalkaliphila</name>
    <dbReference type="NCBI Taxonomy" id="2754717"/>
    <lineage>
        <taxon>Bacteria</taxon>
        <taxon>Bacillati</taxon>
        <taxon>Actinomycetota</taxon>
        <taxon>Actinomycetota incertae sedis</taxon>
        <taxon>Candidatus Hakubellales</taxon>
        <taxon>Candidatus Hakubellaceae</taxon>
        <taxon>Candidatus Hakubella</taxon>
    </lineage>
</organism>
<accession>A0A6V8NQ45</accession>
<proteinExistence type="predicted"/>
<evidence type="ECO:0000313" key="2">
    <source>
        <dbReference type="Proteomes" id="UP000580051"/>
    </source>
</evidence>